<gene>
    <name evidence="1" type="ORF">HMPREF9441_01030</name>
</gene>
<protein>
    <submittedName>
        <fullName evidence="1">Uncharacterized protein</fullName>
    </submittedName>
</protein>
<keyword evidence="2" id="KW-1185">Reference proteome</keyword>
<dbReference type="EMBL" id="AFFY01000016">
    <property type="protein sequence ID" value="EHH00982.1"/>
    <property type="molecule type" value="Genomic_DNA"/>
</dbReference>
<name>G5SP35_9BACT</name>
<dbReference type="OrthoDB" id="1089031at2"/>
<evidence type="ECO:0000313" key="2">
    <source>
        <dbReference type="Proteomes" id="UP000003598"/>
    </source>
</evidence>
<dbReference type="HOGENOM" id="CLU_2772150_0_0_10"/>
<reference evidence="1 2" key="1">
    <citation type="submission" date="2011-03" db="EMBL/GenBank/DDBJ databases">
        <authorList>
            <person name="Weinstock G."/>
            <person name="Sodergren E."/>
            <person name="Clifton S."/>
            <person name="Fulton L."/>
            <person name="Fulton B."/>
            <person name="Courtney L."/>
            <person name="Fronick C."/>
            <person name="Harrison M."/>
            <person name="Strong C."/>
            <person name="Farmer C."/>
            <person name="Delahaunty K."/>
            <person name="Markovic C."/>
            <person name="Hall O."/>
            <person name="Minx P."/>
            <person name="Tomlinson C."/>
            <person name="Mitreva M."/>
            <person name="Hou S."/>
            <person name="Chen J."/>
            <person name="Wollam A."/>
            <person name="Pepin K.H."/>
            <person name="Johnson M."/>
            <person name="Bhonagiri V."/>
            <person name="Zhang X."/>
            <person name="Suruliraj S."/>
            <person name="Warren W."/>
            <person name="Chinwalla A."/>
            <person name="Mardis E.R."/>
            <person name="Wilson R.K."/>
        </authorList>
    </citation>
    <scope>NUCLEOTIDE SEQUENCE [LARGE SCALE GENOMIC DNA]</scope>
    <source>
        <strain evidence="1 2">YIT 11840</strain>
    </source>
</reference>
<accession>G5SP35</accession>
<organism evidence="1 2">
    <name type="scientific">Paraprevotella clara YIT 11840</name>
    <dbReference type="NCBI Taxonomy" id="762968"/>
    <lineage>
        <taxon>Bacteria</taxon>
        <taxon>Pseudomonadati</taxon>
        <taxon>Bacteroidota</taxon>
        <taxon>Bacteroidia</taxon>
        <taxon>Bacteroidales</taxon>
        <taxon>Prevotellaceae</taxon>
        <taxon>Paraprevotella</taxon>
    </lineage>
</organism>
<proteinExistence type="predicted"/>
<evidence type="ECO:0000313" key="1">
    <source>
        <dbReference type="EMBL" id="EHH00982.1"/>
    </source>
</evidence>
<dbReference type="Proteomes" id="UP000003598">
    <property type="component" value="Unassembled WGS sequence"/>
</dbReference>
<sequence>MLFLLFSYRCSGIHKSGSPHTPQGFAKKSLHPSGYTITYCAIIYYGMKDISGIFQLSFIAESGKKFSAE</sequence>
<comment type="caution">
    <text evidence="1">The sequence shown here is derived from an EMBL/GenBank/DDBJ whole genome shotgun (WGS) entry which is preliminary data.</text>
</comment>
<dbReference type="STRING" id="762968.HMPREF9441_01030"/>
<dbReference type="AlphaFoldDB" id="G5SP35"/>